<protein>
    <submittedName>
        <fullName evidence="4">GNAT family N-acetyltransferase</fullName>
    </submittedName>
</protein>
<evidence type="ECO:0000313" key="4">
    <source>
        <dbReference type="EMBL" id="TGG91661.1"/>
    </source>
</evidence>
<evidence type="ECO:0000256" key="2">
    <source>
        <dbReference type="ARBA" id="ARBA00023315"/>
    </source>
</evidence>
<feature type="domain" description="N-acetyltransferase" evidence="3">
    <location>
        <begin position="1"/>
        <end position="141"/>
    </location>
</feature>
<dbReference type="RefSeq" id="WP_135484072.1">
    <property type="nucleotide sequence ID" value="NZ_SRMF01000007.1"/>
</dbReference>
<dbReference type="CDD" id="cd04301">
    <property type="entry name" value="NAT_SF"/>
    <property type="match status" value="1"/>
</dbReference>
<dbReference type="Proteomes" id="UP000297475">
    <property type="component" value="Unassembled WGS sequence"/>
</dbReference>
<evidence type="ECO:0000259" key="3">
    <source>
        <dbReference type="PROSITE" id="PS51186"/>
    </source>
</evidence>
<sequence length="145" mass="16506">MIRAFTETDMDAVLRIWLDASIIAHDFIDSSYWTSKVEDMRTLYIPAAQTQVYDDGQIRGFFCLHEQSLAALFVAPEDQGRGIGRQLIHRAIELAPNLDLTVYRENRKTIRFYEQCGFSVQHEVMDAETGQPELFMVLSAGASGR</sequence>
<dbReference type="EMBL" id="SRMF01000007">
    <property type="protein sequence ID" value="TGG91661.1"/>
    <property type="molecule type" value="Genomic_DNA"/>
</dbReference>
<dbReference type="SUPFAM" id="SSF55729">
    <property type="entry name" value="Acyl-CoA N-acyltransferases (Nat)"/>
    <property type="match status" value="1"/>
</dbReference>
<reference evidence="4 5" key="1">
    <citation type="submission" date="2019-04" db="EMBL/GenBank/DDBJ databases">
        <title>Natronospirillum operosus gen. nov., sp. nov., a haloalkaliphilic satellite isolated from decaying biomass of laboratory culture of cyanobacterium Geitlerinema sp. and proposal of Natronospirillaceae fam. nov. and Saccharospirillaceae fam. nov.</title>
        <authorList>
            <person name="Kevbrin V."/>
            <person name="Boltyanskaya Y."/>
            <person name="Koziaeva V."/>
            <person name="Grouzdev D.S."/>
            <person name="Park M."/>
            <person name="Cho J."/>
        </authorList>
    </citation>
    <scope>NUCLEOTIDE SEQUENCE [LARGE SCALE GENOMIC DNA]</scope>
    <source>
        <strain evidence="4 5">G-116</strain>
    </source>
</reference>
<gene>
    <name evidence="4" type="ORF">E4656_14775</name>
</gene>
<dbReference type="OrthoDB" id="9789605at2"/>
<proteinExistence type="predicted"/>
<evidence type="ECO:0000313" key="5">
    <source>
        <dbReference type="Proteomes" id="UP000297475"/>
    </source>
</evidence>
<keyword evidence="5" id="KW-1185">Reference proteome</keyword>
<dbReference type="InterPro" id="IPR016181">
    <property type="entry name" value="Acyl_CoA_acyltransferase"/>
</dbReference>
<comment type="caution">
    <text evidence="4">The sequence shown here is derived from an EMBL/GenBank/DDBJ whole genome shotgun (WGS) entry which is preliminary data.</text>
</comment>
<name>A0A4Z0W4H1_9GAMM</name>
<dbReference type="PANTHER" id="PTHR43800:SF1">
    <property type="entry name" value="PEPTIDYL-LYSINE N-ACETYLTRANSFERASE YJAB"/>
    <property type="match status" value="1"/>
</dbReference>
<accession>A0A4Z0W4H1</accession>
<dbReference type="AlphaFoldDB" id="A0A4Z0W4H1"/>
<dbReference type="Pfam" id="PF13508">
    <property type="entry name" value="Acetyltransf_7"/>
    <property type="match status" value="1"/>
</dbReference>
<dbReference type="GO" id="GO:0016747">
    <property type="term" value="F:acyltransferase activity, transferring groups other than amino-acyl groups"/>
    <property type="evidence" value="ECO:0007669"/>
    <property type="project" value="InterPro"/>
</dbReference>
<organism evidence="4 5">
    <name type="scientific">Natronospirillum operosum</name>
    <dbReference type="NCBI Taxonomy" id="2759953"/>
    <lineage>
        <taxon>Bacteria</taxon>
        <taxon>Pseudomonadati</taxon>
        <taxon>Pseudomonadota</taxon>
        <taxon>Gammaproteobacteria</taxon>
        <taxon>Oceanospirillales</taxon>
        <taxon>Natronospirillaceae</taxon>
        <taxon>Natronospirillum</taxon>
    </lineage>
</organism>
<evidence type="ECO:0000256" key="1">
    <source>
        <dbReference type="ARBA" id="ARBA00022679"/>
    </source>
</evidence>
<dbReference type="PROSITE" id="PS51186">
    <property type="entry name" value="GNAT"/>
    <property type="match status" value="1"/>
</dbReference>
<dbReference type="InterPro" id="IPR000182">
    <property type="entry name" value="GNAT_dom"/>
</dbReference>
<keyword evidence="2" id="KW-0012">Acyltransferase</keyword>
<dbReference type="Gene3D" id="3.40.630.30">
    <property type="match status" value="1"/>
</dbReference>
<keyword evidence="1 4" id="KW-0808">Transferase</keyword>
<dbReference type="PANTHER" id="PTHR43800">
    <property type="entry name" value="PEPTIDYL-LYSINE N-ACETYLTRANSFERASE YJAB"/>
    <property type="match status" value="1"/>
</dbReference>